<keyword evidence="1" id="KW-1015">Disulfide bond</keyword>
<feature type="signal peptide" evidence="2">
    <location>
        <begin position="1"/>
        <end position="18"/>
    </location>
</feature>
<dbReference type="InterPro" id="IPR001542">
    <property type="entry name" value="Defensin_invertebrate/fungal"/>
</dbReference>
<accession>A0A4C1XWQ2</accession>
<reference evidence="4 5" key="1">
    <citation type="journal article" date="2019" name="Commun. Biol.">
        <title>The bagworm genome reveals a unique fibroin gene that provides high tensile strength.</title>
        <authorList>
            <person name="Kono N."/>
            <person name="Nakamura H."/>
            <person name="Ohtoshi R."/>
            <person name="Tomita M."/>
            <person name="Numata K."/>
            <person name="Arakawa K."/>
        </authorList>
    </citation>
    <scope>NUCLEOTIDE SEQUENCE [LARGE SCALE GENOMIC DNA]</scope>
</reference>
<proteinExistence type="predicted"/>
<feature type="chain" id="PRO_5020024745" description="Invertebrate defensins family profile domain-containing protein" evidence="2">
    <location>
        <begin position="19"/>
        <end position="92"/>
    </location>
</feature>
<dbReference type="GO" id="GO:0051707">
    <property type="term" value="P:response to other organism"/>
    <property type="evidence" value="ECO:0007669"/>
    <property type="project" value="UniProtKB-ARBA"/>
</dbReference>
<evidence type="ECO:0000256" key="1">
    <source>
        <dbReference type="ARBA" id="ARBA00023157"/>
    </source>
</evidence>
<dbReference type="Gene3D" id="3.30.30.10">
    <property type="entry name" value="Knottin, scorpion toxin-like"/>
    <property type="match status" value="1"/>
</dbReference>
<evidence type="ECO:0000313" key="4">
    <source>
        <dbReference type="EMBL" id="GBP66657.1"/>
    </source>
</evidence>
<evidence type="ECO:0000313" key="5">
    <source>
        <dbReference type="Proteomes" id="UP000299102"/>
    </source>
</evidence>
<dbReference type="Pfam" id="PF01097">
    <property type="entry name" value="Defensin_2"/>
    <property type="match status" value="1"/>
</dbReference>
<dbReference type="Proteomes" id="UP000299102">
    <property type="component" value="Unassembled WGS sequence"/>
</dbReference>
<gene>
    <name evidence="4" type="ORF">EVAR_50482_1</name>
</gene>
<keyword evidence="5" id="KW-1185">Reference proteome</keyword>
<sequence length="92" mass="9522">MQKLVLLGVCLLAALAFAAPPLEQEVFSADYMISAGDGGAEVAGDDGVEVVDGAEGVATARSCNNAQCHRLCVAIGWRRGFCVSASTCRCTR</sequence>
<dbReference type="AlphaFoldDB" id="A0A4C1XWQ2"/>
<evidence type="ECO:0000259" key="3">
    <source>
        <dbReference type="Pfam" id="PF01097"/>
    </source>
</evidence>
<keyword evidence="2" id="KW-0732">Signal</keyword>
<dbReference type="EMBL" id="BGZK01000963">
    <property type="protein sequence ID" value="GBP66657.1"/>
    <property type="molecule type" value="Genomic_DNA"/>
</dbReference>
<comment type="caution">
    <text evidence="4">The sequence shown here is derived from an EMBL/GenBank/DDBJ whole genome shotgun (WGS) entry which is preliminary data.</text>
</comment>
<organism evidence="4 5">
    <name type="scientific">Eumeta variegata</name>
    <name type="common">Bagworm moth</name>
    <name type="synonym">Eumeta japonica</name>
    <dbReference type="NCBI Taxonomy" id="151549"/>
    <lineage>
        <taxon>Eukaryota</taxon>
        <taxon>Metazoa</taxon>
        <taxon>Ecdysozoa</taxon>
        <taxon>Arthropoda</taxon>
        <taxon>Hexapoda</taxon>
        <taxon>Insecta</taxon>
        <taxon>Pterygota</taxon>
        <taxon>Neoptera</taxon>
        <taxon>Endopterygota</taxon>
        <taxon>Lepidoptera</taxon>
        <taxon>Glossata</taxon>
        <taxon>Ditrysia</taxon>
        <taxon>Tineoidea</taxon>
        <taxon>Psychidae</taxon>
        <taxon>Oiketicinae</taxon>
        <taxon>Eumeta</taxon>
    </lineage>
</organism>
<name>A0A4C1XWQ2_EUMVA</name>
<dbReference type="GO" id="GO:0006952">
    <property type="term" value="P:defense response"/>
    <property type="evidence" value="ECO:0007669"/>
    <property type="project" value="InterPro"/>
</dbReference>
<feature type="domain" description="Invertebrate defensins family profile" evidence="3">
    <location>
        <begin position="63"/>
        <end position="90"/>
    </location>
</feature>
<protein>
    <recommendedName>
        <fullName evidence="3">Invertebrate defensins family profile domain-containing protein</fullName>
    </recommendedName>
</protein>
<dbReference type="InterPro" id="IPR036574">
    <property type="entry name" value="Scorpion_toxin-like_sf"/>
</dbReference>
<dbReference type="OrthoDB" id="6905030at2759"/>
<evidence type="ECO:0000256" key="2">
    <source>
        <dbReference type="SAM" id="SignalP"/>
    </source>
</evidence>